<keyword evidence="4" id="KW-1185">Reference proteome</keyword>
<dbReference type="InterPro" id="IPR011006">
    <property type="entry name" value="CheY-like_superfamily"/>
</dbReference>
<feature type="domain" description="Response regulatory" evidence="2">
    <location>
        <begin position="3"/>
        <end position="118"/>
    </location>
</feature>
<organism evidence="3 4">
    <name type="scientific">Virgibacillus sediminis</name>
    <dbReference type="NCBI Taxonomy" id="202260"/>
    <lineage>
        <taxon>Bacteria</taxon>
        <taxon>Bacillati</taxon>
        <taxon>Bacillota</taxon>
        <taxon>Bacilli</taxon>
        <taxon>Bacillales</taxon>
        <taxon>Bacillaceae</taxon>
        <taxon>Virgibacillus</taxon>
    </lineage>
</organism>
<name>A0ABV7A8W5_9BACI</name>
<dbReference type="SMART" id="SM00448">
    <property type="entry name" value="REC"/>
    <property type="match status" value="1"/>
</dbReference>
<dbReference type="Pfam" id="PF00072">
    <property type="entry name" value="Response_reg"/>
    <property type="match status" value="1"/>
</dbReference>
<evidence type="ECO:0000313" key="3">
    <source>
        <dbReference type="EMBL" id="MFC2949346.1"/>
    </source>
</evidence>
<dbReference type="InterPro" id="IPR052048">
    <property type="entry name" value="ST_Response_Regulator"/>
</dbReference>
<dbReference type="PANTHER" id="PTHR43228">
    <property type="entry name" value="TWO-COMPONENT RESPONSE REGULATOR"/>
    <property type="match status" value="1"/>
</dbReference>
<evidence type="ECO:0000259" key="2">
    <source>
        <dbReference type="PROSITE" id="PS50110"/>
    </source>
</evidence>
<dbReference type="RefSeq" id="WP_390307316.1">
    <property type="nucleotide sequence ID" value="NZ_JBHRRZ010000035.1"/>
</dbReference>
<sequence length="118" mass="13235">MKSVLIADDSQFMRKWLREILQDTEYNEIIEASNGQEAIDQYRQARPDVAFLDITMPDVDGLEALRSIRIIDPQAKVVMCSAMSAQSQVLAALKAGATDFIVKPYFDGVVDKLRKLNA</sequence>
<dbReference type="PANTHER" id="PTHR43228:SF1">
    <property type="entry name" value="TWO-COMPONENT RESPONSE REGULATOR ARR22"/>
    <property type="match status" value="1"/>
</dbReference>
<dbReference type="SUPFAM" id="SSF52172">
    <property type="entry name" value="CheY-like"/>
    <property type="match status" value="1"/>
</dbReference>
<dbReference type="EMBL" id="JBHRRZ010000035">
    <property type="protein sequence ID" value="MFC2949346.1"/>
    <property type="molecule type" value="Genomic_DNA"/>
</dbReference>
<protein>
    <submittedName>
        <fullName evidence="3">Response regulator</fullName>
    </submittedName>
</protein>
<accession>A0ABV7A8W5</accession>
<reference evidence="4" key="1">
    <citation type="journal article" date="2019" name="Int. J. Syst. Evol. Microbiol.">
        <title>The Global Catalogue of Microorganisms (GCM) 10K type strain sequencing project: providing services to taxonomists for standard genome sequencing and annotation.</title>
        <authorList>
            <consortium name="The Broad Institute Genomics Platform"/>
            <consortium name="The Broad Institute Genome Sequencing Center for Infectious Disease"/>
            <person name="Wu L."/>
            <person name="Ma J."/>
        </authorList>
    </citation>
    <scope>NUCLEOTIDE SEQUENCE [LARGE SCALE GENOMIC DNA]</scope>
    <source>
        <strain evidence="4">KCTC 13193</strain>
    </source>
</reference>
<proteinExistence type="predicted"/>
<feature type="modified residue" description="4-aspartylphosphate" evidence="1">
    <location>
        <position position="53"/>
    </location>
</feature>
<evidence type="ECO:0000313" key="4">
    <source>
        <dbReference type="Proteomes" id="UP001595387"/>
    </source>
</evidence>
<dbReference type="InterPro" id="IPR001789">
    <property type="entry name" value="Sig_transdc_resp-reg_receiver"/>
</dbReference>
<dbReference type="Gene3D" id="3.40.50.2300">
    <property type="match status" value="1"/>
</dbReference>
<gene>
    <name evidence="3" type="ORF">ACFODW_13575</name>
</gene>
<comment type="caution">
    <text evidence="3">The sequence shown here is derived from an EMBL/GenBank/DDBJ whole genome shotgun (WGS) entry which is preliminary data.</text>
</comment>
<dbReference type="PROSITE" id="PS50110">
    <property type="entry name" value="RESPONSE_REGULATORY"/>
    <property type="match status" value="1"/>
</dbReference>
<dbReference type="Proteomes" id="UP001595387">
    <property type="component" value="Unassembled WGS sequence"/>
</dbReference>
<evidence type="ECO:0000256" key="1">
    <source>
        <dbReference type="PROSITE-ProRule" id="PRU00169"/>
    </source>
</evidence>
<keyword evidence="1" id="KW-0597">Phosphoprotein</keyword>